<keyword evidence="1" id="KW-1133">Transmembrane helix</keyword>
<protein>
    <submittedName>
        <fullName evidence="2">Uncharacterized protein</fullName>
    </submittedName>
</protein>
<feature type="transmembrane region" description="Helical" evidence="1">
    <location>
        <begin position="134"/>
        <end position="159"/>
    </location>
</feature>
<gene>
    <name evidence="2" type="ORF">HID58_018788</name>
</gene>
<reference evidence="2 3" key="1">
    <citation type="submission" date="2021-05" db="EMBL/GenBank/DDBJ databases">
        <title>Genome Assembly of Synthetic Allotetraploid Brassica napus Reveals Homoeologous Exchanges between Subgenomes.</title>
        <authorList>
            <person name="Davis J.T."/>
        </authorList>
    </citation>
    <scope>NUCLEOTIDE SEQUENCE [LARGE SCALE GENOMIC DNA]</scope>
    <source>
        <strain evidence="3">cv. Da-Ae</strain>
        <tissue evidence="2">Seedling</tissue>
    </source>
</reference>
<keyword evidence="3" id="KW-1185">Reference proteome</keyword>
<proteinExistence type="predicted"/>
<dbReference type="EMBL" id="JAGKQM010000005">
    <property type="protein sequence ID" value="KAH0926532.1"/>
    <property type="molecule type" value="Genomic_DNA"/>
</dbReference>
<dbReference type="Proteomes" id="UP000824890">
    <property type="component" value="Unassembled WGS sequence"/>
</dbReference>
<feature type="transmembrane region" description="Helical" evidence="1">
    <location>
        <begin position="93"/>
        <end position="114"/>
    </location>
</feature>
<feature type="transmembrane region" description="Helical" evidence="1">
    <location>
        <begin position="61"/>
        <end position="81"/>
    </location>
</feature>
<accession>A0ABQ8DAW4</accession>
<evidence type="ECO:0000313" key="3">
    <source>
        <dbReference type="Proteomes" id="UP000824890"/>
    </source>
</evidence>
<keyword evidence="1" id="KW-0812">Transmembrane</keyword>
<name>A0ABQ8DAW4_BRANA</name>
<comment type="caution">
    <text evidence="2">The sequence shown here is derived from an EMBL/GenBank/DDBJ whole genome shotgun (WGS) entry which is preliminary data.</text>
</comment>
<evidence type="ECO:0000256" key="1">
    <source>
        <dbReference type="SAM" id="Phobius"/>
    </source>
</evidence>
<keyword evidence="1" id="KW-0472">Membrane</keyword>
<feature type="transmembrane region" description="Helical" evidence="1">
    <location>
        <begin position="32"/>
        <end position="55"/>
    </location>
</feature>
<organism evidence="2 3">
    <name type="scientific">Brassica napus</name>
    <name type="common">Rape</name>
    <dbReference type="NCBI Taxonomy" id="3708"/>
    <lineage>
        <taxon>Eukaryota</taxon>
        <taxon>Viridiplantae</taxon>
        <taxon>Streptophyta</taxon>
        <taxon>Embryophyta</taxon>
        <taxon>Tracheophyta</taxon>
        <taxon>Spermatophyta</taxon>
        <taxon>Magnoliopsida</taxon>
        <taxon>eudicotyledons</taxon>
        <taxon>Gunneridae</taxon>
        <taxon>Pentapetalae</taxon>
        <taxon>rosids</taxon>
        <taxon>malvids</taxon>
        <taxon>Brassicales</taxon>
        <taxon>Brassicaceae</taxon>
        <taxon>Brassiceae</taxon>
        <taxon>Brassica</taxon>
    </lineage>
</organism>
<evidence type="ECO:0000313" key="2">
    <source>
        <dbReference type="EMBL" id="KAH0926532.1"/>
    </source>
</evidence>
<sequence>MLLSLLHVCGLLGSDTGVRLARERRGEAPLPFTLVFVLLTSDFFVSLSICCGSWVGFSTDIFTAPVVGVLGNVYATIGFSLRLRRRWPRGSAILCGGSGGGIILQWCLALGLTGVDVVQRIQRSGSQAGMVLGFYQGSCVALIVVYGRLVGFLSIYVILFSPPTATFQVHMLWRHTCLVVSAKLACFLAVRFGDSSTGCLLGLGLGFKRFEVLCTCPDLVAVARPLALLWRQHGKSRHPRQQGEPHILVVFIKGREQ</sequence>